<accession>A0A2N5PKL6</accession>
<dbReference type="RefSeq" id="WP_101883968.1">
    <property type="nucleotide sequence ID" value="NZ_CP176629.1"/>
</dbReference>
<name>A0A2N5PKL6_MEDGN</name>
<comment type="caution">
    <text evidence="1">The sequence shown here is derived from an EMBL/GenBank/DDBJ whole genome shotgun (WGS) entry which is preliminary data.</text>
</comment>
<dbReference type="AlphaFoldDB" id="A0A2N5PKL6"/>
<evidence type="ECO:0000313" key="2">
    <source>
        <dbReference type="Proteomes" id="UP000235093"/>
    </source>
</evidence>
<gene>
    <name evidence="1" type="ORF">CDL23_08075</name>
</gene>
<reference evidence="1 2" key="1">
    <citation type="journal article" date="2017" name="Genome Med.">
        <title>A novel Ruminococcus gnavus clade enriched in inflammatory bowel disease patients.</title>
        <authorList>
            <person name="Hall A.B."/>
            <person name="Yassour M."/>
            <person name="Sauk J."/>
            <person name="Garner A."/>
            <person name="Jiang X."/>
            <person name="Arthur T."/>
            <person name="Lagoudas G.K."/>
            <person name="Vatanen T."/>
            <person name="Fornelos N."/>
            <person name="Wilson R."/>
            <person name="Bertha M."/>
            <person name="Cohen M."/>
            <person name="Garber J."/>
            <person name="Khalili H."/>
            <person name="Gevers D."/>
            <person name="Ananthakrishnan A.N."/>
            <person name="Kugathasan S."/>
            <person name="Lander E.S."/>
            <person name="Blainey P."/>
            <person name="Vlamakis H."/>
            <person name="Xavier R.J."/>
            <person name="Huttenhower C."/>
        </authorList>
    </citation>
    <scope>NUCLEOTIDE SEQUENCE [LARGE SCALE GENOMIC DNA]</scope>
    <source>
        <strain evidence="1 2">RJX1125</strain>
    </source>
</reference>
<dbReference type="EMBL" id="NIHT01000010">
    <property type="protein sequence ID" value="PLT75637.1"/>
    <property type="molecule type" value="Genomic_DNA"/>
</dbReference>
<organism evidence="1 2">
    <name type="scientific">Mediterraneibacter gnavus</name>
    <name type="common">Ruminococcus gnavus</name>
    <dbReference type="NCBI Taxonomy" id="33038"/>
    <lineage>
        <taxon>Bacteria</taxon>
        <taxon>Bacillati</taxon>
        <taxon>Bacillota</taxon>
        <taxon>Clostridia</taxon>
        <taxon>Lachnospirales</taxon>
        <taxon>Lachnospiraceae</taxon>
        <taxon>Mediterraneibacter</taxon>
    </lineage>
</organism>
<evidence type="ECO:0008006" key="3">
    <source>
        <dbReference type="Google" id="ProtNLM"/>
    </source>
</evidence>
<dbReference type="Proteomes" id="UP000235093">
    <property type="component" value="Unassembled WGS sequence"/>
</dbReference>
<sequence length="133" mass="15234">MARGKKKFQIETPRGKISTYTISKGNLKGRTIARLDWNPNFRPNMESGFANAQSFVDSECVRRMAPETPKRSGVLIKSATLGTVIGSGEINQIAPYARRQYYEHKEKSRWFERMKNRHKDSILKGAAKYVKSH</sequence>
<proteinExistence type="predicted"/>
<evidence type="ECO:0000313" key="1">
    <source>
        <dbReference type="EMBL" id="PLT75637.1"/>
    </source>
</evidence>
<protein>
    <recommendedName>
        <fullName evidence="3">Capsid protein</fullName>
    </recommendedName>
</protein>